<proteinExistence type="predicted"/>
<evidence type="ECO:0000313" key="3">
    <source>
        <dbReference type="EMBL" id="WRT67964.1"/>
    </source>
</evidence>
<sequence length="646" mass="72905">MFSTQIEAGPSTPTARSRYTVGQRYLHCKTLHPLTLRYIGPLPPSPPSSFSSSASFSDHAGNDTIWLGVEYDSPSHGKGHNGTYKDIKVFDTRENGSGSFVKLVGEPLKEGRGLIESIQERYGRIIIPSNQNETPNTQNQHTNSSVYVQNVEKESIILGSTKIIVETPNLSNVQERIGRLEKLRNIGFEEEFIGSLGGDDNDDGTLRKVLKERMKGLKWLNISRNLISSWEEIRDIVYHFEGLEILTLNHSRFEPLSSTHEPDQLPKFKSTFNNIQELHLSDCCLSWDEICFITLLFPNIRILHLEANRLLTNLNRRLEGLRELKELRLGGCPISNWNEIVSSLSDLPQLENLDISFTSIRSINSSSSSDTKQFSNLKSIIMVEAQIRHWNDLDNLSDQLPNLTSIRITIPTSPMPIESLSFPSVKSDSVGKGLSITKKEEEEGQNEIQLVDEKTLRLICISKFGRLTSFNSGTISSTERRDAELFYISFVRKWVKRNGGDKEERGRYQELCGIHGVGTESIDDGSVRKGKGGLRSKMINLKIHTSLMESDDNIKEISLLPSSPLSLLQRKASRLLGLPQVQSSALQVWSLNLVEGQEVDGIAISAGEQKKWEKVIKVTNPWEDKQIGWWFENDDDIYVEHVVEED</sequence>
<dbReference type="EMBL" id="CP141886">
    <property type="protein sequence ID" value="WRT67964.1"/>
    <property type="molecule type" value="Genomic_DNA"/>
</dbReference>
<gene>
    <name evidence="3" type="ORF">IL334_004938</name>
</gene>
<reference evidence="3 4" key="1">
    <citation type="submission" date="2024-01" db="EMBL/GenBank/DDBJ databases">
        <title>Comparative genomics of Cryptococcus and Kwoniella reveals pathogenesis evolution and contrasting modes of karyotype evolution via chromosome fusion or intercentromeric recombination.</title>
        <authorList>
            <person name="Coelho M.A."/>
            <person name="David-Palma M."/>
            <person name="Shea T."/>
            <person name="Bowers K."/>
            <person name="McGinley-Smith S."/>
            <person name="Mohammad A.W."/>
            <person name="Gnirke A."/>
            <person name="Yurkov A.M."/>
            <person name="Nowrousian M."/>
            <person name="Sun S."/>
            <person name="Cuomo C.A."/>
            <person name="Heitman J."/>
        </authorList>
    </citation>
    <scope>NUCLEOTIDE SEQUENCE [LARGE SCALE GENOMIC DNA]</scope>
    <source>
        <strain evidence="3">CBS 11374</strain>
    </source>
</reference>
<evidence type="ECO:0000256" key="1">
    <source>
        <dbReference type="ARBA" id="ARBA00022729"/>
    </source>
</evidence>
<accession>A0ABZ1D357</accession>
<name>A0ABZ1D357_9TREE</name>
<keyword evidence="1" id="KW-0732">Signal</keyword>
<dbReference type="PROSITE" id="PS50245">
    <property type="entry name" value="CAP_GLY_2"/>
    <property type="match status" value="1"/>
</dbReference>
<dbReference type="SMART" id="SM01052">
    <property type="entry name" value="CAP_GLY"/>
    <property type="match status" value="1"/>
</dbReference>
<dbReference type="SUPFAM" id="SSF74924">
    <property type="entry name" value="Cap-Gly domain"/>
    <property type="match status" value="1"/>
</dbReference>
<evidence type="ECO:0000259" key="2">
    <source>
        <dbReference type="PROSITE" id="PS50245"/>
    </source>
</evidence>
<dbReference type="InterPro" id="IPR000938">
    <property type="entry name" value="CAP-Gly_domain"/>
</dbReference>
<dbReference type="InterPro" id="IPR032675">
    <property type="entry name" value="LRR_dom_sf"/>
</dbReference>
<dbReference type="Proteomes" id="UP001329825">
    <property type="component" value="Chromosome 6"/>
</dbReference>
<keyword evidence="4" id="KW-1185">Reference proteome</keyword>
<protein>
    <recommendedName>
        <fullName evidence="2">CAP-Gly domain-containing protein</fullName>
    </recommendedName>
</protein>
<dbReference type="PANTHER" id="PTHR24373:SF370">
    <property type="entry name" value="FISH-LIPS, ISOFORM E"/>
    <property type="match status" value="1"/>
</dbReference>
<organism evidence="3 4">
    <name type="scientific">Kwoniella shivajii</name>
    <dbReference type="NCBI Taxonomy" id="564305"/>
    <lineage>
        <taxon>Eukaryota</taxon>
        <taxon>Fungi</taxon>
        <taxon>Dikarya</taxon>
        <taxon>Basidiomycota</taxon>
        <taxon>Agaricomycotina</taxon>
        <taxon>Tremellomycetes</taxon>
        <taxon>Tremellales</taxon>
        <taxon>Cryptococcaceae</taxon>
        <taxon>Kwoniella</taxon>
    </lineage>
</organism>
<dbReference type="Gene3D" id="3.80.10.10">
    <property type="entry name" value="Ribonuclease Inhibitor"/>
    <property type="match status" value="2"/>
</dbReference>
<dbReference type="InterPro" id="IPR036859">
    <property type="entry name" value="CAP-Gly_dom_sf"/>
</dbReference>
<dbReference type="InterPro" id="IPR050328">
    <property type="entry name" value="Dev_Immune_Receptor"/>
</dbReference>
<dbReference type="SUPFAM" id="SSF52047">
    <property type="entry name" value="RNI-like"/>
    <property type="match status" value="1"/>
</dbReference>
<dbReference type="Pfam" id="PF01302">
    <property type="entry name" value="CAP_GLY"/>
    <property type="match status" value="1"/>
</dbReference>
<dbReference type="Gene3D" id="2.30.30.190">
    <property type="entry name" value="CAP Gly-rich-like domain"/>
    <property type="match status" value="1"/>
</dbReference>
<dbReference type="GeneID" id="87957069"/>
<dbReference type="RefSeq" id="XP_062792704.1">
    <property type="nucleotide sequence ID" value="XM_062936653.1"/>
</dbReference>
<dbReference type="PANTHER" id="PTHR24373">
    <property type="entry name" value="SLIT RELATED LEUCINE-RICH REPEAT NEURONAL PROTEIN"/>
    <property type="match status" value="1"/>
</dbReference>
<evidence type="ECO:0000313" key="4">
    <source>
        <dbReference type="Proteomes" id="UP001329825"/>
    </source>
</evidence>
<feature type="domain" description="CAP-Gly" evidence="2">
    <location>
        <begin position="65"/>
        <end position="102"/>
    </location>
</feature>